<keyword evidence="2" id="KW-1185">Reference proteome</keyword>
<reference evidence="1 2" key="1">
    <citation type="journal article" date="2015" name="Antonie Van Leeuwenhoek">
        <title>Bosea vaviloviae sp. nov., a new species of slow-growing rhizobia isolated from nodules of the relict species Vavilovia formosa (Stev.) Fed.</title>
        <authorList>
            <person name="Safronova V.I."/>
            <person name="Kuznetsova I.G."/>
            <person name="Sazanova A.L."/>
            <person name="Kimeklis A.K."/>
            <person name="Belimov A.A."/>
            <person name="Andronov E.E."/>
            <person name="Pinaev A.G."/>
            <person name="Chizhevskaya E.P."/>
            <person name="Pukhaev A.R."/>
            <person name="Popov K.P."/>
            <person name="Willems A."/>
            <person name="Tikhonovich I.A."/>
        </authorList>
    </citation>
    <scope>NUCLEOTIDE SEQUENCE [LARGE SCALE GENOMIC DNA]</scope>
    <source>
        <strain evidence="1 2">Vaf18</strain>
    </source>
</reference>
<gene>
    <name evidence="1" type="ORF">BHK69_19850</name>
</gene>
<sequence>MLAMAASYREQKKNIADLERLSIVRLWMCTTRAATYARGGKALSLGGGIRAREINLTLDDLDRAQRDELGRRYVERPNGGCVD</sequence>
<dbReference type="Proteomes" id="UP000094969">
    <property type="component" value="Chromosome"/>
</dbReference>
<name>A0A1D7U4U4_9HYPH</name>
<evidence type="ECO:0000313" key="2">
    <source>
        <dbReference type="Proteomes" id="UP000094969"/>
    </source>
</evidence>
<dbReference type="STRING" id="1526658.BHK69_19850"/>
<dbReference type="KEGG" id="bvv:BHK69_19850"/>
<accession>A0A1D7U4U4</accession>
<dbReference type="EMBL" id="CP017147">
    <property type="protein sequence ID" value="AOO82393.1"/>
    <property type="molecule type" value="Genomic_DNA"/>
</dbReference>
<proteinExistence type="predicted"/>
<dbReference type="RefSeq" id="WP_069691602.1">
    <property type="nucleotide sequence ID" value="NZ_CP017147.1"/>
</dbReference>
<dbReference type="AlphaFoldDB" id="A0A1D7U4U4"/>
<organism evidence="1 2">
    <name type="scientific">Bosea vaviloviae</name>
    <dbReference type="NCBI Taxonomy" id="1526658"/>
    <lineage>
        <taxon>Bacteria</taxon>
        <taxon>Pseudomonadati</taxon>
        <taxon>Pseudomonadota</taxon>
        <taxon>Alphaproteobacteria</taxon>
        <taxon>Hyphomicrobiales</taxon>
        <taxon>Boseaceae</taxon>
        <taxon>Bosea</taxon>
    </lineage>
</organism>
<protein>
    <submittedName>
        <fullName evidence="1">Uncharacterized protein</fullName>
    </submittedName>
</protein>
<evidence type="ECO:0000313" key="1">
    <source>
        <dbReference type="EMBL" id="AOO82393.1"/>
    </source>
</evidence>